<dbReference type="InterPro" id="IPR012337">
    <property type="entry name" value="RNaseH-like_sf"/>
</dbReference>
<accession>A0A2P8HYW7</accession>
<feature type="domain" description="YprB ribonuclease H-like" evidence="2">
    <location>
        <begin position="105"/>
        <end position="274"/>
    </location>
</feature>
<dbReference type="Proteomes" id="UP000242310">
    <property type="component" value="Unassembled WGS sequence"/>
</dbReference>
<feature type="compositionally biased region" description="Polar residues" evidence="1">
    <location>
        <begin position="28"/>
        <end position="38"/>
    </location>
</feature>
<keyword evidence="4" id="KW-1185">Reference proteome</keyword>
<evidence type="ECO:0000259" key="2">
    <source>
        <dbReference type="Pfam" id="PF13482"/>
    </source>
</evidence>
<gene>
    <name evidence="3" type="ORF">B0H94_101268</name>
</gene>
<evidence type="ECO:0000313" key="4">
    <source>
        <dbReference type="Proteomes" id="UP000242310"/>
    </source>
</evidence>
<feature type="compositionally biased region" description="Basic residues" evidence="1">
    <location>
        <begin position="1"/>
        <end position="13"/>
    </location>
</feature>
<reference evidence="3 4" key="1">
    <citation type="submission" date="2018-03" db="EMBL/GenBank/DDBJ databases">
        <title>Genomic Encyclopedia of Type Strains, Phase III (KMG-III): the genomes of soil and plant-associated and newly described type strains.</title>
        <authorList>
            <person name="Whitman W."/>
        </authorList>
    </citation>
    <scope>NUCLEOTIDE SEQUENCE [LARGE SCALE GENOMIC DNA]</scope>
    <source>
        <strain evidence="3 4">CGMCC 1.07653</strain>
    </source>
</reference>
<dbReference type="RefSeq" id="WP_181315199.1">
    <property type="nucleotide sequence ID" value="NZ_PYAV01000001.1"/>
</dbReference>
<dbReference type="Pfam" id="PF13482">
    <property type="entry name" value="RNase_H_2"/>
    <property type="match status" value="1"/>
</dbReference>
<dbReference type="InterPro" id="IPR036397">
    <property type="entry name" value="RNaseH_sf"/>
</dbReference>
<evidence type="ECO:0000256" key="1">
    <source>
        <dbReference type="SAM" id="MobiDB-lite"/>
    </source>
</evidence>
<dbReference type="GO" id="GO:0003676">
    <property type="term" value="F:nucleic acid binding"/>
    <property type="evidence" value="ECO:0007669"/>
    <property type="project" value="InterPro"/>
</dbReference>
<dbReference type="SUPFAM" id="SSF53098">
    <property type="entry name" value="Ribonuclease H-like"/>
    <property type="match status" value="1"/>
</dbReference>
<dbReference type="InterPro" id="IPR011990">
    <property type="entry name" value="TPR-like_helical_dom_sf"/>
</dbReference>
<proteinExistence type="predicted"/>
<dbReference type="Gene3D" id="3.30.420.10">
    <property type="entry name" value="Ribonuclease H-like superfamily/Ribonuclease H"/>
    <property type="match status" value="1"/>
</dbReference>
<dbReference type="Gene3D" id="1.25.40.10">
    <property type="entry name" value="Tetratricopeptide repeat domain"/>
    <property type="match status" value="1"/>
</dbReference>
<protein>
    <recommendedName>
        <fullName evidence="2">YprB ribonuclease H-like domain-containing protein</fullName>
    </recommendedName>
</protein>
<sequence>MKNKLQRMKKHMSHTQEAASNEVEDSQTNEMNPSNELSSDWEMLQGRPLYLDDQYVIKREVVYELSDVFGAYSFHELFQAHKLWNETLTFEHPLHPQDSDVEDLIFFDTETTGLKHGAGTTIFLLGYAQVTEQHVKVHQFILPGPEHEAAMYYHFLKELPEQRRLVTFNGRAFDWPQVKTRHTFVRNEVPKLPQFGHIDLLHASRRLYRPFLSSFKLKNVEEEMLRIYRTEDTPGYLAPMLYFDYVQLGDPNMISGVLQHNEWDVLSLIQLYIDLSYRVCCQGSYPLEQLEIGRWFEYIGALEEAKASYLRGKDENESELLYRLGTVYKKTSQLREAEEAFYFASASEGAFGCKACIELAKIYEHQHDQIQKALYYTQLAEAKAEPLSKVPGVHYTKDIKNRLTRLCNKSPGHI</sequence>
<dbReference type="SUPFAM" id="SSF48452">
    <property type="entry name" value="TPR-like"/>
    <property type="match status" value="1"/>
</dbReference>
<comment type="caution">
    <text evidence="3">The sequence shown here is derived from an EMBL/GenBank/DDBJ whole genome shotgun (WGS) entry which is preliminary data.</text>
</comment>
<dbReference type="AlphaFoldDB" id="A0A2P8HYW7"/>
<organism evidence="3 4">
    <name type="scientific">Salsuginibacillus halophilus</name>
    <dbReference type="NCBI Taxonomy" id="517424"/>
    <lineage>
        <taxon>Bacteria</taxon>
        <taxon>Bacillati</taxon>
        <taxon>Bacillota</taxon>
        <taxon>Bacilli</taxon>
        <taxon>Bacillales</taxon>
        <taxon>Bacillaceae</taxon>
        <taxon>Salsuginibacillus</taxon>
    </lineage>
</organism>
<dbReference type="EMBL" id="PYAV01000001">
    <property type="protein sequence ID" value="PSL51354.1"/>
    <property type="molecule type" value="Genomic_DNA"/>
</dbReference>
<dbReference type="InterPro" id="IPR038720">
    <property type="entry name" value="YprB_RNase_H-like_dom"/>
</dbReference>
<dbReference type="PANTHER" id="PTHR38462:SF1">
    <property type="entry name" value="YPRB RIBONUCLEASE H-LIKE DOMAIN-CONTAINING PROTEIN"/>
    <property type="match status" value="1"/>
</dbReference>
<dbReference type="PANTHER" id="PTHR38462">
    <property type="entry name" value="EXONUCLEASE-LIKE PROTEIN"/>
    <property type="match status" value="1"/>
</dbReference>
<feature type="region of interest" description="Disordered" evidence="1">
    <location>
        <begin position="1"/>
        <end position="38"/>
    </location>
</feature>
<evidence type="ECO:0000313" key="3">
    <source>
        <dbReference type="EMBL" id="PSL51354.1"/>
    </source>
</evidence>
<name>A0A2P8HYW7_9BACI</name>